<accession>A0A812TNM8</accession>
<dbReference type="OrthoDB" id="425898at2759"/>
<comment type="caution">
    <text evidence="1">The sequence shown here is derived from an EMBL/GenBank/DDBJ whole genome shotgun (WGS) entry which is preliminary data.</text>
</comment>
<organism evidence="1 2">
    <name type="scientific">Symbiodinium necroappetens</name>
    <dbReference type="NCBI Taxonomy" id="1628268"/>
    <lineage>
        <taxon>Eukaryota</taxon>
        <taxon>Sar</taxon>
        <taxon>Alveolata</taxon>
        <taxon>Dinophyceae</taxon>
        <taxon>Suessiales</taxon>
        <taxon>Symbiodiniaceae</taxon>
        <taxon>Symbiodinium</taxon>
    </lineage>
</organism>
<evidence type="ECO:0000313" key="2">
    <source>
        <dbReference type="Proteomes" id="UP000601435"/>
    </source>
</evidence>
<protein>
    <submittedName>
        <fullName evidence="1">Uncharacterized protein</fullName>
    </submittedName>
</protein>
<sequence>IFREEVAEFWCVSPWTIVSYSLPKFAAYLSKKRTKALTEAVVLGTAMSIYQGTPQKLEPGVSVQNLGYEMTWQSWLWWQAGVLKSRAQKNGKKCVVMHLDGSGDELLNHPKPSSAEQDIESVILLLGGPDGIKPGVAREMQSILSQKSHAYLKVRLPGGKQHSNVAIGDLFMAHDRGSLLHDVQQRLKMGKEKYAEFKDGVSTLMDLIADSYENHEEAMQMLQKLKAAELREFDGCCKHLAEGWALSSCLEKKSESEKGVPEGSCCWAETCRGLGG</sequence>
<evidence type="ECO:0000313" key="1">
    <source>
        <dbReference type="EMBL" id="CAE7530611.1"/>
    </source>
</evidence>
<dbReference type="Proteomes" id="UP000601435">
    <property type="component" value="Unassembled WGS sequence"/>
</dbReference>
<proteinExistence type="predicted"/>
<dbReference type="AlphaFoldDB" id="A0A812TNM8"/>
<dbReference type="EMBL" id="CAJNJA010024695">
    <property type="protein sequence ID" value="CAE7530611.1"/>
    <property type="molecule type" value="Genomic_DNA"/>
</dbReference>
<keyword evidence="2" id="KW-1185">Reference proteome</keyword>
<gene>
    <name evidence="1" type="ORF">SNEC2469_LOCUS15230</name>
</gene>
<reference evidence="1" key="1">
    <citation type="submission" date="2021-02" db="EMBL/GenBank/DDBJ databases">
        <authorList>
            <person name="Dougan E. K."/>
            <person name="Rhodes N."/>
            <person name="Thang M."/>
            <person name="Chan C."/>
        </authorList>
    </citation>
    <scope>NUCLEOTIDE SEQUENCE</scope>
</reference>
<feature type="non-terminal residue" evidence="1">
    <location>
        <position position="1"/>
    </location>
</feature>
<name>A0A812TNM8_9DINO</name>